<reference evidence="1" key="1">
    <citation type="submission" date="2023-05" db="EMBL/GenBank/DDBJ databases">
        <title>Nepenthes gracilis genome sequencing.</title>
        <authorList>
            <person name="Fukushima K."/>
        </authorList>
    </citation>
    <scope>NUCLEOTIDE SEQUENCE</scope>
    <source>
        <strain evidence="1">SING2019-196</strain>
    </source>
</reference>
<dbReference type="AlphaFoldDB" id="A0AAD3S5X4"/>
<evidence type="ECO:0000313" key="2">
    <source>
        <dbReference type="Proteomes" id="UP001279734"/>
    </source>
</evidence>
<dbReference type="EMBL" id="BSYO01000005">
    <property type="protein sequence ID" value="GMH04667.1"/>
    <property type="molecule type" value="Genomic_DNA"/>
</dbReference>
<proteinExistence type="predicted"/>
<sequence>MAPSITQIDSVIKAGEVRELYIEYNIHKLIVFKMSSKGDRVCSPPEGCITIYDTHLKSGLRLPVSDELLDILTALQIPIAQFYANAKLGQGAQHLHWDAHQQEDCFSGATSEPGGGSPSGVLTR</sequence>
<comment type="caution">
    <text evidence="1">The sequence shown here is derived from an EMBL/GenBank/DDBJ whole genome shotgun (WGS) entry which is preliminary data.</text>
</comment>
<gene>
    <name evidence="1" type="ORF">Nepgr_006507</name>
</gene>
<accession>A0AAD3S5X4</accession>
<dbReference type="Proteomes" id="UP001279734">
    <property type="component" value="Unassembled WGS sequence"/>
</dbReference>
<protein>
    <submittedName>
        <fullName evidence="1">Uncharacterized protein</fullName>
    </submittedName>
</protein>
<evidence type="ECO:0000313" key="1">
    <source>
        <dbReference type="EMBL" id="GMH04667.1"/>
    </source>
</evidence>
<keyword evidence="2" id="KW-1185">Reference proteome</keyword>
<organism evidence="1 2">
    <name type="scientific">Nepenthes gracilis</name>
    <name type="common">Slender pitcher plant</name>
    <dbReference type="NCBI Taxonomy" id="150966"/>
    <lineage>
        <taxon>Eukaryota</taxon>
        <taxon>Viridiplantae</taxon>
        <taxon>Streptophyta</taxon>
        <taxon>Embryophyta</taxon>
        <taxon>Tracheophyta</taxon>
        <taxon>Spermatophyta</taxon>
        <taxon>Magnoliopsida</taxon>
        <taxon>eudicotyledons</taxon>
        <taxon>Gunneridae</taxon>
        <taxon>Pentapetalae</taxon>
        <taxon>Caryophyllales</taxon>
        <taxon>Nepenthaceae</taxon>
        <taxon>Nepenthes</taxon>
    </lineage>
</organism>
<name>A0AAD3S5X4_NEPGR</name>